<sequence>MKKSLLILLVIFLATPVWAQTRAPLRRYNNPTPPSQAVQPVIGTPATTDYAQRNAWNDEGELTNPRIYHGFLAAPVVKFTTVNDQFGIFGGGRLGWILNHDYTIGVGGYGLLNDIEGNELDSGVTPDLSVKYGGVEFEYAFEPAELIHFSVYTLVGMGNIEFDYANVDGDDNFFVVEPAVNVLLNVTEFFKVGLGVGYRLAAGVDLEGLEDGDLSGIVATLTFKFGVF</sequence>
<keyword evidence="1" id="KW-0732">Signal</keyword>
<protein>
    <recommendedName>
        <fullName evidence="4">Outer membrane protein beta-barrel domain-containing protein</fullName>
    </recommendedName>
</protein>
<feature type="signal peptide" evidence="1">
    <location>
        <begin position="1"/>
        <end position="19"/>
    </location>
</feature>
<evidence type="ECO:0000256" key="1">
    <source>
        <dbReference type="SAM" id="SignalP"/>
    </source>
</evidence>
<proteinExistence type="predicted"/>
<dbReference type="EMBL" id="DF820478">
    <property type="protein sequence ID" value="GAK61290.1"/>
    <property type="molecule type" value="Genomic_DNA"/>
</dbReference>
<organism evidence="2">
    <name type="scientific">Vecturithrix granuli</name>
    <dbReference type="NCBI Taxonomy" id="1499967"/>
    <lineage>
        <taxon>Bacteria</taxon>
        <taxon>Candidatus Moduliflexota</taxon>
        <taxon>Candidatus Vecturitrichia</taxon>
        <taxon>Candidatus Vecturitrichales</taxon>
        <taxon>Candidatus Vecturitrichaceae</taxon>
        <taxon>Candidatus Vecturithrix</taxon>
    </lineage>
</organism>
<keyword evidence="3" id="KW-1185">Reference proteome</keyword>
<name>A0A081C9N5_VECG1</name>
<evidence type="ECO:0000313" key="2">
    <source>
        <dbReference type="EMBL" id="GAK61290.1"/>
    </source>
</evidence>
<dbReference type="HOGENOM" id="CLU_1212865_0_0_0"/>
<dbReference type="AlphaFoldDB" id="A0A081C9N5"/>
<gene>
    <name evidence="2" type="ORF">U27_01190</name>
</gene>
<evidence type="ECO:0008006" key="4">
    <source>
        <dbReference type="Google" id="ProtNLM"/>
    </source>
</evidence>
<dbReference type="eggNOG" id="ENOG502ZCDG">
    <property type="taxonomic scope" value="Bacteria"/>
</dbReference>
<dbReference type="Proteomes" id="UP000030661">
    <property type="component" value="Unassembled WGS sequence"/>
</dbReference>
<reference evidence="2" key="1">
    <citation type="journal article" date="2015" name="PeerJ">
        <title>First genomic representation of candidate bacterial phylum KSB3 points to enhanced environmental sensing as a trigger of wastewater bulking.</title>
        <authorList>
            <person name="Sekiguchi Y."/>
            <person name="Ohashi A."/>
            <person name="Parks D.H."/>
            <person name="Yamauchi T."/>
            <person name="Tyson G.W."/>
            <person name="Hugenholtz P."/>
        </authorList>
    </citation>
    <scope>NUCLEOTIDE SEQUENCE [LARGE SCALE GENOMIC DNA]</scope>
</reference>
<evidence type="ECO:0000313" key="3">
    <source>
        <dbReference type="Proteomes" id="UP000030661"/>
    </source>
</evidence>
<accession>A0A081C9N5</accession>
<feature type="chain" id="PRO_5001755616" description="Outer membrane protein beta-barrel domain-containing protein" evidence="1">
    <location>
        <begin position="20"/>
        <end position="228"/>
    </location>
</feature>